<evidence type="ECO:0000256" key="9">
    <source>
        <dbReference type="SAM" id="MobiDB-lite"/>
    </source>
</evidence>
<dbReference type="InterPro" id="IPR043519">
    <property type="entry name" value="NT_sf"/>
</dbReference>
<dbReference type="GO" id="GO:0006397">
    <property type="term" value="P:mRNA processing"/>
    <property type="evidence" value="ECO:0007669"/>
    <property type="project" value="UniProtKB-KW"/>
</dbReference>
<keyword evidence="4" id="KW-0507">mRNA processing</keyword>
<feature type="region of interest" description="Disordered" evidence="9">
    <location>
        <begin position="1114"/>
        <end position="1147"/>
    </location>
</feature>
<dbReference type="InterPro" id="IPR040459">
    <property type="entry name" value="MJ1316"/>
</dbReference>
<evidence type="ECO:0000256" key="4">
    <source>
        <dbReference type="ARBA" id="ARBA00022664"/>
    </source>
</evidence>
<evidence type="ECO:0000256" key="8">
    <source>
        <dbReference type="ARBA" id="ARBA00023242"/>
    </source>
</evidence>
<dbReference type="Proteomes" id="UP000243515">
    <property type="component" value="Unassembled WGS sequence"/>
</dbReference>
<dbReference type="Pfam" id="PF01909">
    <property type="entry name" value="NTP_transf_2"/>
    <property type="match status" value="1"/>
</dbReference>
<dbReference type="AlphaFoldDB" id="A0A232M4Z6"/>
<dbReference type="GO" id="GO:1990817">
    <property type="term" value="F:poly(A) RNA polymerase activity"/>
    <property type="evidence" value="ECO:0007669"/>
    <property type="project" value="UniProtKB-EC"/>
</dbReference>
<dbReference type="GO" id="GO:0003723">
    <property type="term" value="F:RNA binding"/>
    <property type="evidence" value="ECO:0007669"/>
    <property type="project" value="InterPro"/>
</dbReference>
<keyword evidence="7" id="KW-0067">ATP-binding</keyword>
<dbReference type="InterPro" id="IPR009097">
    <property type="entry name" value="Cyclic_Pdiesterase"/>
</dbReference>
<dbReference type="SUPFAM" id="SSF81301">
    <property type="entry name" value="Nucleotidyltransferase"/>
    <property type="match status" value="1"/>
</dbReference>
<organism evidence="14 15">
    <name type="scientific">Elaphomyces granulatus</name>
    <dbReference type="NCBI Taxonomy" id="519963"/>
    <lineage>
        <taxon>Eukaryota</taxon>
        <taxon>Fungi</taxon>
        <taxon>Dikarya</taxon>
        <taxon>Ascomycota</taxon>
        <taxon>Pezizomycotina</taxon>
        <taxon>Eurotiomycetes</taxon>
        <taxon>Eurotiomycetidae</taxon>
        <taxon>Eurotiales</taxon>
        <taxon>Elaphomycetaceae</taxon>
        <taxon>Elaphomyces</taxon>
    </lineage>
</organism>
<dbReference type="Pfam" id="PF04928">
    <property type="entry name" value="PAP_central"/>
    <property type="match status" value="1"/>
</dbReference>
<feature type="domain" description="Polymerase nucleotidyl transferase" evidence="10">
    <location>
        <begin position="664"/>
        <end position="696"/>
    </location>
</feature>
<evidence type="ECO:0000259" key="10">
    <source>
        <dbReference type="Pfam" id="PF01909"/>
    </source>
</evidence>
<dbReference type="Pfam" id="PF04457">
    <property type="entry name" value="MJ1316"/>
    <property type="match status" value="1"/>
</dbReference>
<feature type="compositionally biased region" description="Low complexity" evidence="9">
    <location>
        <begin position="1115"/>
        <end position="1128"/>
    </location>
</feature>
<dbReference type="EC" id="2.7.7.19" evidence="3"/>
<evidence type="ECO:0000259" key="13">
    <source>
        <dbReference type="Pfam" id="PF04928"/>
    </source>
</evidence>
<reference evidence="14 15" key="1">
    <citation type="journal article" date="2015" name="Environ. Microbiol.">
        <title>Metagenome sequence of Elaphomyces granulatus from sporocarp tissue reveals Ascomycota ectomycorrhizal fingerprints of genome expansion and a Proteobacteria-rich microbiome.</title>
        <authorList>
            <person name="Quandt C.A."/>
            <person name="Kohler A."/>
            <person name="Hesse C.N."/>
            <person name="Sharpton T.J."/>
            <person name="Martin F."/>
            <person name="Spatafora J.W."/>
        </authorList>
    </citation>
    <scope>NUCLEOTIDE SEQUENCE [LARGE SCALE GENOMIC DNA]</scope>
    <source>
        <strain evidence="14 15">OSC145934</strain>
    </source>
</reference>
<feature type="domain" description="MJ1316 RNA cyclic group end recognition" evidence="12">
    <location>
        <begin position="1149"/>
        <end position="1219"/>
    </location>
</feature>
<evidence type="ECO:0000259" key="11">
    <source>
        <dbReference type="Pfam" id="PF03372"/>
    </source>
</evidence>
<evidence type="ECO:0000256" key="3">
    <source>
        <dbReference type="ARBA" id="ARBA00012388"/>
    </source>
</evidence>
<dbReference type="Pfam" id="PF03372">
    <property type="entry name" value="Exo_endo_phos"/>
    <property type="match status" value="1"/>
</dbReference>
<dbReference type="Gene3D" id="3.90.1140.10">
    <property type="entry name" value="Cyclic phosphodiesterase"/>
    <property type="match status" value="1"/>
</dbReference>
<keyword evidence="8" id="KW-0539">Nucleus</keyword>
<dbReference type="SUPFAM" id="SSF81631">
    <property type="entry name" value="PAP/OAS1 substrate-binding domain"/>
    <property type="match status" value="1"/>
</dbReference>
<gene>
    <name evidence="14" type="ORF">Egran_00740</name>
</gene>
<dbReference type="OrthoDB" id="10263155at2759"/>
<dbReference type="GO" id="GO:0031123">
    <property type="term" value="P:RNA 3'-end processing"/>
    <property type="evidence" value="ECO:0007669"/>
    <property type="project" value="InterPro"/>
</dbReference>
<evidence type="ECO:0000256" key="6">
    <source>
        <dbReference type="ARBA" id="ARBA00022741"/>
    </source>
</evidence>
<dbReference type="SUPFAM" id="SSF56219">
    <property type="entry name" value="DNase I-like"/>
    <property type="match status" value="1"/>
</dbReference>
<keyword evidence="5" id="KW-0808">Transferase</keyword>
<dbReference type="GO" id="GO:0005524">
    <property type="term" value="F:ATP binding"/>
    <property type="evidence" value="ECO:0007669"/>
    <property type="project" value="UniProtKB-KW"/>
</dbReference>
<dbReference type="SUPFAM" id="SSF55144">
    <property type="entry name" value="LigT-like"/>
    <property type="match status" value="1"/>
</dbReference>
<sequence>MAAPEAGTVRSNPPQIGSFQTAVCIVPPAHLCHDIDHLRGLYDKSCGKWPPHINLTYPFVAIENLPHAAELVQSALVAFRAESGYGEITLRLDKADYFSHHHSSTIYLTDGSKKGTQALADLRRAILHAFGQKDVISEFHLTIGQSGSQDSSSPEFLLAKASLLPPIEWQVDELVILRRERMQDEDNSSNKMKVWRTIDISGTNPWREPSSGEDWKNYATTSPNSALKVEVTYQFSQALSIWKPRQSSASPPSCEEGSMPSSFSISSYNVLVKSFYPPGRERYPVLLQNLRSEHGLADILILQEVSDDFLCHILRDDDIRHRYPFTSRAPPDQEDVGPLPSLRNIVVLSRWSFSWECVPFKTRHKSAVFLTFEAIGKQNGTGFLPLVVAGVHLSHGFTNGSVATRQSEFQAMFDHLSANYKENPWIVAGDFNITTSAFTIDEALKTNSVSAQTVTVMSSIESLLAEAGLSDSWRVARTLTWEARGTTLENSFGDLHDEEEGATFDPTNNPLAAATAGLGPSARPQRYDRILFKRNSPLAVSEFNMFGLPEKNNDGAYVDERPGHADIEYGSDHWGIRACFNIGQTPVAKQPVNLDSDELAPLQPRKAPSNLSGVSGLESYLIEHPTYPTAEEGTRRREVLELVKSILLEEPPQSGGQINRPNNVFVVVPVGSYALGVWNASSDIDCLCIGSISVKTFFLLASQRLRKAGDLGVTVLRKVKAASGTMLELDVRGIKLDLHYCTATQIVEEWPKSINLPPSDPSFDLPIQSLIKLNPLRDLEYVLRTVPDLTVFRMATRFLRLWAKERGIYASRFGYLGGIHITLMVSRICKLLLYSAGAVTAADIISTFFSHYANFDWKTQMAFDPFFYKQQRQYRRSAREPMVILGFHAPRVNVAHTASLPSLRTIVEELRNADSLLSNPDITWSWLAGGLPKEPGMGNLPNGSQAFLTSYKSYIKIDVQYWGMSQAKGKMLVGWLESRCVRLLSSIGRKLPDIHARIWPARFTTTDDRAEEERDYWGCYLVGLAKGEDTQGQVISDSDRKLGQALLQTTVEQFVDEILSDKDYYDPASSWVSAMLVKQAEVKDLKLDGREWGEFLITEESDTEDETDEDVAMLDGDASDGAVGGATSAKRKGRKTPASTTVSAPGKKLRPATDILNRLRWDPNIDSSDHVVGYQDRFLGVRELALDRWKTEDTDEEFIPQHRIVYFRRISDGLVVWDREARKDEVFGSGAGKAE</sequence>
<dbReference type="Gene3D" id="3.30.460.10">
    <property type="entry name" value="Beta Polymerase, domain 2"/>
    <property type="match status" value="1"/>
</dbReference>
<dbReference type="Gene3D" id="3.30.70.590">
    <property type="entry name" value="Poly(A) polymerase predicted RNA binding domain"/>
    <property type="match status" value="1"/>
</dbReference>
<evidence type="ECO:0000313" key="15">
    <source>
        <dbReference type="Proteomes" id="UP000243515"/>
    </source>
</evidence>
<comment type="subcellular location">
    <subcellularLocation>
        <location evidence="1">Nucleus</location>
    </subcellularLocation>
</comment>
<dbReference type="InterPro" id="IPR036691">
    <property type="entry name" value="Endo/exonu/phosph_ase_sf"/>
</dbReference>
<evidence type="ECO:0000259" key="12">
    <source>
        <dbReference type="Pfam" id="PF04457"/>
    </source>
</evidence>
<feature type="domain" description="Endonuclease/exonuclease/phosphatase" evidence="11">
    <location>
        <begin position="267"/>
        <end position="573"/>
    </location>
</feature>
<evidence type="ECO:0000256" key="7">
    <source>
        <dbReference type="ARBA" id="ARBA00022840"/>
    </source>
</evidence>
<dbReference type="GO" id="GO:0005634">
    <property type="term" value="C:nucleus"/>
    <property type="evidence" value="ECO:0007669"/>
    <property type="project" value="UniProtKB-SubCell"/>
</dbReference>
<dbReference type="Gene3D" id="1.10.1410.10">
    <property type="match status" value="1"/>
</dbReference>
<dbReference type="PANTHER" id="PTHR10682:SF23">
    <property type="entry name" value="POLYNUCLEOTIDE ADENYLYLTRANSFERASE"/>
    <property type="match status" value="1"/>
</dbReference>
<name>A0A232M4Z6_9EURO</name>
<feature type="domain" description="Poly(A) polymerase central" evidence="13">
    <location>
        <begin position="791"/>
        <end position="918"/>
    </location>
</feature>
<dbReference type="Pfam" id="PF13563">
    <property type="entry name" value="2_5_RNA_ligase2"/>
    <property type="match status" value="1"/>
</dbReference>
<dbReference type="InterPro" id="IPR002934">
    <property type="entry name" value="Polymerase_NTP_transf_dom"/>
</dbReference>
<dbReference type="Gene3D" id="3.60.10.10">
    <property type="entry name" value="Endonuclease/exonuclease/phosphatase"/>
    <property type="match status" value="1"/>
</dbReference>
<dbReference type="PANTHER" id="PTHR10682">
    <property type="entry name" value="POLY A POLYMERASE"/>
    <property type="match status" value="1"/>
</dbReference>
<comment type="similarity">
    <text evidence="2">Belongs to the poly(A) polymerase family.</text>
</comment>
<evidence type="ECO:0000313" key="14">
    <source>
        <dbReference type="EMBL" id="OXV11495.1"/>
    </source>
</evidence>
<comment type="caution">
    <text evidence="14">The sequence shown here is derived from an EMBL/GenBank/DDBJ whole genome shotgun (WGS) entry which is preliminary data.</text>
</comment>
<proteinExistence type="inferred from homology"/>
<dbReference type="EMBL" id="NPHW01002449">
    <property type="protein sequence ID" value="OXV11495.1"/>
    <property type="molecule type" value="Genomic_DNA"/>
</dbReference>
<accession>A0A232M4Z6</accession>
<evidence type="ECO:0000256" key="1">
    <source>
        <dbReference type="ARBA" id="ARBA00004123"/>
    </source>
</evidence>
<dbReference type="SUPFAM" id="SSF55003">
    <property type="entry name" value="PAP/Archaeal CCA-adding enzyme, C-terminal domain"/>
    <property type="match status" value="1"/>
</dbReference>
<dbReference type="InterPro" id="IPR005135">
    <property type="entry name" value="Endo/exonuclease/phosphatase"/>
</dbReference>
<keyword evidence="15" id="KW-1185">Reference proteome</keyword>
<dbReference type="InterPro" id="IPR007012">
    <property type="entry name" value="PolA_pol_cen_dom"/>
</dbReference>
<evidence type="ECO:0000256" key="2">
    <source>
        <dbReference type="ARBA" id="ARBA00010912"/>
    </source>
</evidence>
<protein>
    <recommendedName>
        <fullName evidence="3">polynucleotide adenylyltransferase</fullName>
        <ecNumber evidence="3">2.7.7.19</ecNumber>
    </recommendedName>
</protein>
<evidence type="ECO:0000256" key="5">
    <source>
        <dbReference type="ARBA" id="ARBA00022679"/>
    </source>
</evidence>
<keyword evidence="6" id="KW-0547">Nucleotide-binding</keyword>
<dbReference type="InterPro" id="IPR011068">
    <property type="entry name" value="NuclTrfase_I-like_C"/>
</dbReference>